<gene>
    <name evidence="11" type="ORF">QOZ93_000921</name>
</gene>
<evidence type="ECO:0000313" key="11">
    <source>
        <dbReference type="EMBL" id="MDQ0479181.1"/>
    </source>
</evidence>
<dbReference type="CDD" id="cd05659">
    <property type="entry name" value="M18_API"/>
    <property type="match status" value="1"/>
</dbReference>
<dbReference type="InterPro" id="IPR023358">
    <property type="entry name" value="Peptidase_M18_dom2"/>
</dbReference>
<name>A0ABU0JQ17_HATLI</name>
<evidence type="ECO:0000256" key="3">
    <source>
        <dbReference type="ARBA" id="ARBA00022438"/>
    </source>
</evidence>
<dbReference type="PANTHER" id="PTHR28570">
    <property type="entry name" value="ASPARTYL AMINOPEPTIDASE"/>
    <property type="match status" value="1"/>
</dbReference>
<organism evidence="11 12">
    <name type="scientific">Hathewaya limosa</name>
    <name type="common">Clostridium limosum</name>
    <dbReference type="NCBI Taxonomy" id="1536"/>
    <lineage>
        <taxon>Bacteria</taxon>
        <taxon>Bacillati</taxon>
        <taxon>Bacillota</taxon>
        <taxon>Clostridia</taxon>
        <taxon>Eubacteriales</taxon>
        <taxon>Clostridiaceae</taxon>
        <taxon>Hathewaya</taxon>
    </lineage>
</organism>
<dbReference type="Gene3D" id="3.40.630.10">
    <property type="entry name" value="Zn peptidases"/>
    <property type="match status" value="1"/>
</dbReference>
<dbReference type="Gene3D" id="2.30.250.10">
    <property type="entry name" value="Aminopeptidase i, Domain 2"/>
    <property type="match status" value="1"/>
</dbReference>
<keyword evidence="6 9" id="KW-0378">Hydrolase</keyword>
<proteinExistence type="inferred from homology"/>
<dbReference type="RefSeq" id="WP_307355282.1">
    <property type="nucleotide sequence ID" value="NZ_BAAACJ010000012.1"/>
</dbReference>
<evidence type="ECO:0000256" key="6">
    <source>
        <dbReference type="ARBA" id="ARBA00022801"/>
    </source>
</evidence>
<accession>A0ABU0JQ17</accession>
<evidence type="ECO:0000256" key="2">
    <source>
        <dbReference type="ARBA" id="ARBA00008290"/>
    </source>
</evidence>
<comment type="caution">
    <text evidence="11">The sequence shown here is derived from an EMBL/GenBank/DDBJ whole genome shotgun (WGS) entry which is preliminary data.</text>
</comment>
<keyword evidence="3 9" id="KW-0031">Aminopeptidase</keyword>
<dbReference type="NCBIfam" id="NF002600">
    <property type="entry name" value="PRK02256.1"/>
    <property type="match status" value="1"/>
</dbReference>
<evidence type="ECO:0000256" key="7">
    <source>
        <dbReference type="ARBA" id="ARBA00022833"/>
    </source>
</evidence>
<dbReference type="PRINTS" id="PR00932">
    <property type="entry name" value="AMINO1PTASE"/>
</dbReference>
<evidence type="ECO:0000256" key="4">
    <source>
        <dbReference type="ARBA" id="ARBA00022670"/>
    </source>
</evidence>
<keyword evidence="7 9" id="KW-0862">Zinc</keyword>
<protein>
    <recommendedName>
        <fullName evidence="10">M18 family aminopeptidase</fullName>
        <ecNumber evidence="10">3.4.11.-</ecNumber>
    </recommendedName>
</protein>
<comment type="cofactor">
    <cofactor evidence="1 10">
        <name>Zn(2+)</name>
        <dbReference type="ChEBI" id="CHEBI:29105"/>
    </cofactor>
</comment>
<dbReference type="PANTHER" id="PTHR28570:SF2">
    <property type="entry name" value="M18 FAMILY AMINOPEPTIDASE 1-RELATED"/>
    <property type="match status" value="1"/>
</dbReference>
<reference evidence="11 12" key="1">
    <citation type="submission" date="2023-07" db="EMBL/GenBank/DDBJ databases">
        <title>Genomic Encyclopedia of Type Strains, Phase IV (KMG-IV): sequencing the most valuable type-strain genomes for metagenomic binning, comparative biology and taxonomic classification.</title>
        <authorList>
            <person name="Goeker M."/>
        </authorList>
    </citation>
    <scope>NUCLEOTIDE SEQUENCE [LARGE SCALE GENOMIC DNA]</scope>
    <source>
        <strain evidence="11 12">DSM 1400</strain>
    </source>
</reference>
<dbReference type="EC" id="3.4.11.-" evidence="10"/>
<evidence type="ECO:0000256" key="10">
    <source>
        <dbReference type="RuleBase" id="RU004387"/>
    </source>
</evidence>
<evidence type="ECO:0000256" key="8">
    <source>
        <dbReference type="ARBA" id="ARBA00023049"/>
    </source>
</evidence>
<evidence type="ECO:0000256" key="5">
    <source>
        <dbReference type="ARBA" id="ARBA00022723"/>
    </source>
</evidence>
<keyword evidence="5 9" id="KW-0479">Metal-binding</keyword>
<dbReference type="InterPro" id="IPR001948">
    <property type="entry name" value="Peptidase_M18"/>
</dbReference>
<dbReference type="SUPFAM" id="SSF101821">
    <property type="entry name" value="Aminopeptidase/glucanase lid domain"/>
    <property type="match status" value="1"/>
</dbReference>
<dbReference type="GO" id="GO:0004177">
    <property type="term" value="F:aminopeptidase activity"/>
    <property type="evidence" value="ECO:0007669"/>
    <property type="project" value="UniProtKB-KW"/>
</dbReference>
<evidence type="ECO:0000313" key="12">
    <source>
        <dbReference type="Proteomes" id="UP001224418"/>
    </source>
</evidence>
<evidence type="ECO:0000256" key="1">
    <source>
        <dbReference type="ARBA" id="ARBA00001947"/>
    </source>
</evidence>
<keyword evidence="12" id="KW-1185">Reference proteome</keyword>
<dbReference type="SUPFAM" id="SSF53187">
    <property type="entry name" value="Zn-dependent exopeptidases"/>
    <property type="match status" value="1"/>
</dbReference>
<comment type="similarity">
    <text evidence="2 9">Belongs to the peptidase M18 family.</text>
</comment>
<keyword evidence="4 9" id="KW-0645">Protease</keyword>
<sequence>MDLKKLEKKNDVAWEKYSQEDLENVQALSKKYVDFMSLCKTERECVDEFIAIAEKNGYKNLDSLVKEGTKLKAGDKVYANCMGKSLAMFKIGTDPIETGLRILGGHIDSPRLDLKQNPVYEEGDLAFFKTHYYGGIKKYQWVTIPLAIHGVFAKKDGTIVKVVFGEDENEPVVGISDLLIHLSGDQMKKTLAQGIEGEDLNVCIGSIPVDDKESKHRVKLNVLRILNEKYNIDEEDFISAELEIVPAGRARHYGLDNSMVMAYGQDDRVCSYTSFEAMLEIPETTKTCVTLLVDKEEVGSIGATGMHSKFFENALAEVINLKEDYSDMKVRRALANSKMLSSDVSAAYDPTFSSVYEKNNTAYFGKGIVFNKYTGARGKGGCNDANAEYLAHLRNILDKNNVSFQTAELGKVDQGGGGTIAYILAQYGMEVIDSGVALHSMHAPYEIASKADIYEAYRAYKVFLMEA</sequence>
<keyword evidence="8 9" id="KW-0482">Metalloprotease</keyword>
<evidence type="ECO:0000256" key="9">
    <source>
        <dbReference type="RuleBase" id="RU004386"/>
    </source>
</evidence>
<dbReference type="Pfam" id="PF02127">
    <property type="entry name" value="Peptidase_M18"/>
    <property type="match status" value="1"/>
</dbReference>
<dbReference type="Proteomes" id="UP001224418">
    <property type="component" value="Unassembled WGS sequence"/>
</dbReference>
<dbReference type="EMBL" id="JAUSWN010000006">
    <property type="protein sequence ID" value="MDQ0479181.1"/>
    <property type="molecule type" value="Genomic_DNA"/>
</dbReference>